<evidence type="ECO:0000256" key="2">
    <source>
        <dbReference type="ARBA" id="ARBA00022516"/>
    </source>
</evidence>
<accession>A0A1N7M7A2</accession>
<gene>
    <name evidence="12" type="ORF">SAMN05421760_105236</name>
</gene>
<dbReference type="STRING" id="619304.SAMN05421760_105236"/>
<dbReference type="InterPro" id="IPR002123">
    <property type="entry name" value="Plipid/glycerol_acylTrfase"/>
</dbReference>
<dbReference type="PANTHER" id="PTHR37323:SF1">
    <property type="entry name" value="L-ORNITHINE N(ALPHA)-ACYLTRANSFERASE"/>
    <property type="match status" value="1"/>
</dbReference>
<dbReference type="GO" id="GO:0043810">
    <property type="term" value="F:ornithine-acyl [acyl carrier protein] N-acyltransferase activity"/>
    <property type="evidence" value="ECO:0007669"/>
    <property type="project" value="UniProtKB-EC"/>
</dbReference>
<evidence type="ECO:0000256" key="3">
    <source>
        <dbReference type="ARBA" id="ARBA00022679"/>
    </source>
</evidence>
<name>A0A1N7M7A2_9GAMM</name>
<evidence type="ECO:0000259" key="11">
    <source>
        <dbReference type="SMART" id="SM00563"/>
    </source>
</evidence>
<dbReference type="SMART" id="SM00563">
    <property type="entry name" value="PlsC"/>
    <property type="match status" value="1"/>
</dbReference>
<protein>
    <recommendedName>
        <fullName evidence="8">L-ornithine N(alpha)-acyltransferase</fullName>
        <ecNumber evidence="7">2.3.2.30</ecNumber>
    </recommendedName>
</protein>
<dbReference type="GO" id="GO:0006629">
    <property type="term" value="P:lipid metabolic process"/>
    <property type="evidence" value="ECO:0007669"/>
    <property type="project" value="UniProtKB-KW"/>
</dbReference>
<keyword evidence="2" id="KW-0444">Lipid biosynthesis</keyword>
<evidence type="ECO:0000256" key="10">
    <source>
        <dbReference type="ARBA" id="ARBA00047785"/>
    </source>
</evidence>
<dbReference type="EC" id="2.3.2.30" evidence="7"/>
<sequence>MINVEQVLTHKYPAFSDKPAPFRRSAIFCLRRLVHENEINEFLVENHGATGFEFVDKVLDYFNFSYSLSHNDRMNIPSSGRVVIVANHPLGALDGLALLKLVGEVRRDVRIIANDVLSNVAQLNSLFLPVDNLGKSTRKQDIERITTSLQDEEAVIVFPAGEVSRAGMTGIKDGKWNSGFLRFARKANAPILPVYLGGKNSSLFYGMSYINKSLSALLLAREMFNKKSMTIPIHIGQAIPYSHIDALPVSRAEKTKLLRKHLYRIAKRKSPLFITEKTIAHPQDRRVLKQELKEAELLGETGDGKKIYLFDYRPDSAVMQEVGRLREISFRHVGEGTGEKKDLDRYDQYYRHLILWDEEDLEIVGAYRLAEAHKLIHDERSPLYSQTLFQYSEAMQPYFEQGIELGRSFVQPRYWGRRSLDYLWYGIGAYLKKHPEVRYMFGPVSLSNSYPKPAKDMLVWFYTHYFGDEKQLAKANLSYTLSLDDADNLGLLFSGNDYLSDFRILKEQLDYLGVCVPTLYKQYSELCTTGGVCFMDFGVDADFNYCVDGLVMVDMEFVKEKKYQRYVGIKEQPATLKKKASEHQILDRTA</sequence>
<comment type="pathway">
    <text evidence="1">Lipid metabolism.</text>
</comment>
<dbReference type="SUPFAM" id="SSF55729">
    <property type="entry name" value="Acyl-CoA N-acyltransferases (Nat)"/>
    <property type="match status" value="1"/>
</dbReference>
<keyword evidence="13" id="KW-1185">Reference proteome</keyword>
<keyword evidence="5" id="KW-0012">Acyltransferase</keyword>
<dbReference type="InterPro" id="IPR045746">
    <property type="entry name" value="ACT14924-like_Acyltransf_dom"/>
</dbReference>
<dbReference type="RefSeq" id="WP_054340271.1">
    <property type="nucleotide sequence ID" value="NZ_FTOE01000005.1"/>
</dbReference>
<evidence type="ECO:0000256" key="6">
    <source>
        <dbReference type="ARBA" id="ARBA00038095"/>
    </source>
</evidence>
<evidence type="ECO:0000256" key="4">
    <source>
        <dbReference type="ARBA" id="ARBA00023098"/>
    </source>
</evidence>
<proteinExistence type="inferred from homology"/>
<dbReference type="SUPFAM" id="SSF69593">
    <property type="entry name" value="Glycerol-3-phosphate (1)-acyltransferase"/>
    <property type="match status" value="1"/>
</dbReference>
<keyword evidence="4" id="KW-0443">Lipid metabolism</keyword>
<dbReference type="Pfam" id="PF19576">
    <property type="entry name" value="Acyltransf_2"/>
    <property type="match status" value="1"/>
</dbReference>
<feature type="domain" description="Phospholipid/glycerol acyltransferase" evidence="11">
    <location>
        <begin position="82"/>
        <end position="199"/>
    </location>
</feature>
<organism evidence="12 13">
    <name type="scientific">Neptunomonas antarctica</name>
    <dbReference type="NCBI Taxonomy" id="619304"/>
    <lineage>
        <taxon>Bacteria</taxon>
        <taxon>Pseudomonadati</taxon>
        <taxon>Pseudomonadota</taxon>
        <taxon>Gammaproteobacteria</taxon>
        <taxon>Oceanospirillales</taxon>
        <taxon>Oceanospirillaceae</taxon>
        <taxon>Neptunomonas</taxon>
    </lineage>
</organism>
<comment type="catalytic activity">
    <reaction evidence="10">
        <text>a (3R)-hydroxyacyl-[ACP] + L-ornithine = a lyso-ornithine lipid + holo-[ACP] + H(+)</text>
        <dbReference type="Rhea" id="RHEA:20633"/>
        <dbReference type="Rhea" id="RHEA-COMP:9685"/>
        <dbReference type="Rhea" id="RHEA-COMP:9945"/>
        <dbReference type="ChEBI" id="CHEBI:15378"/>
        <dbReference type="ChEBI" id="CHEBI:46911"/>
        <dbReference type="ChEBI" id="CHEBI:64479"/>
        <dbReference type="ChEBI" id="CHEBI:78827"/>
        <dbReference type="ChEBI" id="CHEBI:138482"/>
        <dbReference type="EC" id="2.3.2.30"/>
    </reaction>
    <physiologicalReaction direction="left-to-right" evidence="10">
        <dbReference type="Rhea" id="RHEA:20634"/>
    </physiologicalReaction>
</comment>
<dbReference type="Proteomes" id="UP000185999">
    <property type="component" value="Unassembled WGS sequence"/>
</dbReference>
<dbReference type="InterPro" id="IPR052351">
    <property type="entry name" value="Ornithine_N-alpha-AT"/>
</dbReference>
<keyword evidence="3" id="KW-0808">Transferase</keyword>
<dbReference type="AlphaFoldDB" id="A0A1N7M7A2"/>
<evidence type="ECO:0000313" key="12">
    <source>
        <dbReference type="EMBL" id="SIS82006.1"/>
    </source>
</evidence>
<comment type="function">
    <text evidence="9">Catalyzes the first step in the biosynthesis of ornithine lipids, which are phosphorus-free membrane lipids. Catalyzes the 3-hydroxyacyl-acyl carrier protein-dependent acylation of ornithine to form lyso-ornithine lipid (LOL).</text>
</comment>
<dbReference type="OrthoDB" id="1113830at2"/>
<evidence type="ECO:0000256" key="8">
    <source>
        <dbReference type="ARBA" id="ARBA00039866"/>
    </source>
</evidence>
<evidence type="ECO:0000256" key="5">
    <source>
        <dbReference type="ARBA" id="ARBA00023315"/>
    </source>
</evidence>
<dbReference type="PANTHER" id="PTHR37323">
    <property type="entry name" value="GCN5-RELATED N-ACETYLTRANSFERASE"/>
    <property type="match status" value="1"/>
</dbReference>
<evidence type="ECO:0000256" key="9">
    <source>
        <dbReference type="ARBA" id="ARBA00045724"/>
    </source>
</evidence>
<comment type="similarity">
    <text evidence="6">Belongs to the acetyltransferase family. OlsB subfamily.</text>
</comment>
<dbReference type="Pfam" id="PF13444">
    <property type="entry name" value="Acetyltransf_5"/>
    <property type="match status" value="1"/>
</dbReference>
<evidence type="ECO:0000256" key="1">
    <source>
        <dbReference type="ARBA" id="ARBA00005189"/>
    </source>
</evidence>
<dbReference type="InterPro" id="IPR016181">
    <property type="entry name" value="Acyl_CoA_acyltransferase"/>
</dbReference>
<evidence type="ECO:0000313" key="13">
    <source>
        <dbReference type="Proteomes" id="UP000185999"/>
    </source>
</evidence>
<evidence type="ECO:0000256" key="7">
    <source>
        <dbReference type="ARBA" id="ARBA00039058"/>
    </source>
</evidence>
<reference evidence="13" key="1">
    <citation type="submission" date="2017-01" db="EMBL/GenBank/DDBJ databases">
        <authorList>
            <person name="Varghese N."/>
            <person name="Submissions S."/>
        </authorList>
    </citation>
    <scope>NUCLEOTIDE SEQUENCE [LARGE SCALE GENOMIC DNA]</scope>
    <source>
        <strain evidence="13">DSM 22306</strain>
    </source>
</reference>
<dbReference type="EMBL" id="FTOE01000005">
    <property type="protein sequence ID" value="SIS82006.1"/>
    <property type="molecule type" value="Genomic_DNA"/>
</dbReference>